<dbReference type="Gene3D" id="3.40.50.1240">
    <property type="entry name" value="Phosphoglycerate mutase-like"/>
    <property type="match status" value="1"/>
</dbReference>
<dbReference type="CDD" id="cd07067">
    <property type="entry name" value="HP_PGM_like"/>
    <property type="match status" value="1"/>
</dbReference>
<evidence type="ECO:0000313" key="2">
    <source>
        <dbReference type="Proteomes" id="UP000680067"/>
    </source>
</evidence>
<reference evidence="1" key="1">
    <citation type="submission" date="2021-04" db="EMBL/GenBank/DDBJ databases">
        <title>novel species isolated from subtropical streams in China.</title>
        <authorList>
            <person name="Lu H."/>
        </authorList>
    </citation>
    <scope>NUCLEOTIDE SEQUENCE</scope>
    <source>
        <strain evidence="1">LFS511W</strain>
    </source>
</reference>
<proteinExistence type="predicted"/>
<dbReference type="Proteomes" id="UP000680067">
    <property type="component" value="Unassembled WGS sequence"/>
</dbReference>
<dbReference type="GO" id="GO:0016791">
    <property type="term" value="F:phosphatase activity"/>
    <property type="evidence" value="ECO:0007669"/>
    <property type="project" value="TreeGrafter"/>
</dbReference>
<sequence>MTVAASQQQRHVFAIRHGVPDVAAGLCYGNTDLALVPGANDAVLTQHAALLAQAREENWPVFSSPLRRCASLAVQINPGFQTDPRLREWDFGDWEMCAWDTVPRAGLDAWAADPVHYRPGGKESLMMIVQRLKTFLTELPPSGEPVLLITHAGVIRLLSVWQHDAPEATAIAAQTSVAPAYGSVSSFCISLS</sequence>
<dbReference type="InterPro" id="IPR050275">
    <property type="entry name" value="PGM_Phosphatase"/>
</dbReference>
<dbReference type="RefSeq" id="WP_212688205.1">
    <property type="nucleotide sequence ID" value="NZ_JAGSPN010000008.1"/>
</dbReference>
<comment type="caution">
    <text evidence="1">The sequence shown here is derived from an EMBL/GenBank/DDBJ whole genome shotgun (WGS) entry which is preliminary data.</text>
</comment>
<protein>
    <submittedName>
        <fullName evidence="1">Histidine phosphatase family protein</fullName>
    </submittedName>
</protein>
<dbReference type="Pfam" id="PF00300">
    <property type="entry name" value="His_Phos_1"/>
    <property type="match status" value="1"/>
</dbReference>
<dbReference type="SMART" id="SM00855">
    <property type="entry name" value="PGAM"/>
    <property type="match status" value="1"/>
</dbReference>
<dbReference type="InterPro" id="IPR013078">
    <property type="entry name" value="His_Pase_superF_clade-1"/>
</dbReference>
<dbReference type="InterPro" id="IPR029033">
    <property type="entry name" value="His_PPase_superfam"/>
</dbReference>
<keyword evidence="2" id="KW-1185">Reference proteome</keyword>
<accession>A0A941DMV0</accession>
<dbReference type="PANTHER" id="PTHR48100">
    <property type="entry name" value="BROAD-SPECIFICITY PHOSPHATASE YOR283W-RELATED"/>
    <property type="match status" value="1"/>
</dbReference>
<dbReference type="AlphaFoldDB" id="A0A941DMV0"/>
<dbReference type="EMBL" id="JAGSPN010000008">
    <property type="protein sequence ID" value="MBR7782909.1"/>
    <property type="molecule type" value="Genomic_DNA"/>
</dbReference>
<name>A0A941DMV0_9BURK</name>
<gene>
    <name evidence="1" type="ORF">KDM89_12200</name>
</gene>
<evidence type="ECO:0000313" key="1">
    <source>
        <dbReference type="EMBL" id="MBR7782909.1"/>
    </source>
</evidence>
<dbReference type="SUPFAM" id="SSF53254">
    <property type="entry name" value="Phosphoglycerate mutase-like"/>
    <property type="match status" value="1"/>
</dbReference>
<organism evidence="1 2">
    <name type="scientific">Undibacterium luofuense</name>
    <dbReference type="NCBI Taxonomy" id="2828733"/>
    <lineage>
        <taxon>Bacteria</taxon>
        <taxon>Pseudomonadati</taxon>
        <taxon>Pseudomonadota</taxon>
        <taxon>Betaproteobacteria</taxon>
        <taxon>Burkholderiales</taxon>
        <taxon>Oxalobacteraceae</taxon>
        <taxon>Undibacterium</taxon>
    </lineage>
</organism>